<dbReference type="EMBL" id="QKYT01000134">
    <property type="protein sequence ID" value="RIA92126.1"/>
    <property type="molecule type" value="Genomic_DNA"/>
</dbReference>
<proteinExistence type="predicted"/>
<dbReference type="STRING" id="658196.A0A397T5D6"/>
<dbReference type="AlphaFoldDB" id="A0A397T5D6"/>
<keyword evidence="2" id="KW-1185">Reference proteome</keyword>
<name>A0A397T5D6_9GLOM</name>
<dbReference type="OrthoDB" id="2373574at2759"/>
<dbReference type="Proteomes" id="UP000265703">
    <property type="component" value="Unassembled WGS sequence"/>
</dbReference>
<evidence type="ECO:0000313" key="2">
    <source>
        <dbReference type="Proteomes" id="UP000265703"/>
    </source>
</evidence>
<accession>A0A397T5D6</accession>
<organism evidence="1 2">
    <name type="scientific">Glomus cerebriforme</name>
    <dbReference type="NCBI Taxonomy" id="658196"/>
    <lineage>
        <taxon>Eukaryota</taxon>
        <taxon>Fungi</taxon>
        <taxon>Fungi incertae sedis</taxon>
        <taxon>Mucoromycota</taxon>
        <taxon>Glomeromycotina</taxon>
        <taxon>Glomeromycetes</taxon>
        <taxon>Glomerales</taxon>
        <taxon>Glomeraceae</taxon>
        <taxon>Glomus</taxon>
    </lineage>
</organism>
<sequence>MGQDILQKYAELVLQKYSNYLRDWTIKEKDSENFVYFNRKALLECPLCKRIHDKDQRWFSRVCASSGKFIIKCFRQNSDEHGEVFECDPSIAEKIQQENKKSLQFSHKVKVLGFPKVFVNFPSWAKYNESLSATETYEEKYVKPLPNESYIYSM</sequence>
<reference evidence="1 2" key="1">
    <citation type="submission" date="2018-06" db="EMBL/GenBank/DDBJ databases">
        <title>Comparative genomics reveals the genomic features of Rhizophagus irregularis, R. cerebriforme, R. diaphanum and Gigaspora rosea, and their symbiotic lifestyle signature.</title>
        <authorList>
            <person name="Morin E."/>
            <person name="San Clemente H."/>
            <person name="Chen E.C.H."/>
            <person name="De La Providencia I."/>
            <person name="Hainaut M."/>
            <person name="Kuo A."/>
            <person name="Kohler A."/>
            <person name="Murat C."/>
            <person name="Tang N."/>
            <person name="Roy S."/>
            <person name="Loubradou J."/>
            <person name="Henrissat B."/>
            <person name="Grigoriev I.V."/>
            <person name="Corradi N."/>
            <person name="Roux C."/>
            <person name="Martin F.M."/>
        </authorList>
    </citation>
    <scope>NUCLEOTIDE SEQUENCE [LARGE SCALE GENOMIC DNA]</scope>
    <source>
        <strain evidence="1 2">DAOM 227022</strain>
    </source>
</reference>
<protein>
    <submittedName>
        <fullName evidence="1">Uncharacterized protein</fullName>
    </submittedName>
</protein>
<evidence type="ECO:0000313" key="1">
    <source>
        <dbReference type="EMBL" id="RIA92126.1"/>
    </source>
</evidence>
<gene>
    <name evidence="1" type="ORF">C1645_736587</name>
</gene>
<comment type="caution">
    <text evidence="1">The sequence shown here is derived from an EMBL/GenBank/DDBJ whole genome shotgun (WGS) entry which is preliminary data.</text>
</comment>